<dbReference type="Gene3D" id="3.40.50.2300">
    <property type="match status" value="2"/>
</dbReference>
<dbReference type="SUPFAM" id="SSF53822">
    <property type="entry name" value="Periplasmic binding protein-like I"/>
    <property type="match status" value="1"/>
</dbReference>
<dbReference type="PANTHER" id="PTHR34296">
    <property type="entry name" value="TRANSCRIPTIONAL ACTIVATOR PROTEIN MED"/>
    <property type="match status" value="1"/>
</dbReference>
<sequence length="306" mass="34386">MVVVLASCGQAGNQDELKKVGLLIPDSINDQAWGTKGYKGLLKIQSRFQVDVYYKEGMNSKNVVERAIKEFAQKGVNLIYGHGHEYDEYFADIAPKYPKIHFITFNGDAKNKNVTSLIFDSYASGFFAGMVAGHVTKTNRIGVIPAYEWQPEVKGFSEGVKYQNKNALVDIQYVNDFDDQEKAMLIADAMMTNHCDILYPVGDSYSVPVIERVKEMGLYAIGYVSDQSDLGNKTVLTSTIQDVDQLYEITAEKFNNGQLKPGNITYDFQNDVISLGTFSPLLDQKFIEELNRSIERYKETGKLPNE</sequence>
<dbReference type="Proteomes" id="UP001357223">
    <property type="component" value="Chromosome"/>
</dbReference>
<keyword evidence="9" id="KW-1185">Reference proteome</keyword>
<evidence type="ECO:0000259" key="7">
    <source>
        <dbReference type="Pfam" id="PF02608"/>
    </source>
</evidence>
<comment type="subcellular location">
    <subcellularLocation>
        <location evidence="1">Cell membrane</location>
        <topology evidence="1">Lipid-anchor</topology>
    </subcellularLocation>
</comment>
<organism evidence="8 9">
    <name type="scientific">Niallia oryzisoli</name>
    <dbReference type="NCBI Taxonomy" id="1737571"/>
    <lineage>
        <taxon>Bacteria</taxon>
        <taxon>Bacillati</taxon>
        <taxon>Bacillota</taxon>
        <taxon>Bacilli</taxon>
        <taxon>Bacillales</taxon>
        <taxon>Bacillaceae</taxon>
        <taxon>Niallia</taxon>
    </lineage>
</organism>
<evidence type="ECO:0000256" key="6">
    <source>
        <dbReference type="ARBA" id="ARBA00023288"/>
    </source>
</evidence>
<evidence type="ECO:0000256" key="3">
    <source>
        <dbReference type="ARBA" id="ARBA00022475"/>
    </source>
</evidence>
<evidence type="ECO:0000256" key="1">
    <source>
        <dbReference type="ARBA" id="ARBA00004193"/>
    </source>
</evidence>
<proteinExistence type="inferred from homology"/>
<protein>
    <submittedName>
        <fullName evidence="8">BMP family ABC transporter substrate-binding protein</fullName>
    </submittedName>
</protein>
<evidence type="ECO:0000313" key="8">
    <source>
        <dbReference type="EMBL" id="WVX84460.1"/>
    </source>
</evidence>
<evidence type="ECO:0000256" key="2">
    <source>
        <dbReference type="ARBA" id="ARBA00008610"/>
    </source>
</evidence>
<feature type="domain" description="ABC transporter substrate-binding protein PnrA-like" evidence="7">
    <location>
        <begin position="18"/>
        <end position="305"/>
    </location>
</feature>
<comment type="similarity">
    <text evidence="2">Belongs to the BMP lipoprotein family.</text>
</comment>
<dbReference type="PANTHER" id="PTHR34296:SF2">
    <property type="entry name" value="ABC TRANSPORTER GUANOSINE-BINDING PROTEIN NUPN"/>
    <property type="match status" value="1"/>
</dbReference>
<accession>A0ABZ2CPB3</accession>
<dbReference type="Pfam" id="PF02608">
    <property type="entry name" value="Bmp"/>
    <property type="match status" value="1"/>
</dbReference>
<evidence type="ECO:0000256" key="4">
    <source>
        <dbReference type="ARBA" id="ARBA00022729"/>
    </source>
</evidence>
<name>A0ABZ2CPB3_9BACI</name>
<dbReference type="EMBL" id="CP137640">
    <property type="protein sequence ID" value="WVX84460.1"/>
    <property type="molecule type" value="Genomic_DNA"/>
</dbReference>
<evidence type="ECO:0000313" key="9">
    <source>
        <dbReference type="Proteomes" id="UP001357223"/>
    </source>
</evidence>
<dbReference type="RefSeq" id="WP_338453336.1">
    <property type="nucleotide sequence ID" value="NZ_CP137640.1"/>
</dbReference>
<keyword evidence="4" id="KW-0732">Signal</keyword>
<dbReference type="InterPro" id="IPR003760">
    <property type="entry name" value="PnrA-like"/>
</dbReference>
<keyword evidence="3" id="KW-1003">Cell membrane</keyword>
<evidence type="ECO:0000256" key="5">
    <source>
        <dbReference type="ARBA" id="ARBA00023136"/>
    </source>
</evidence>
<keyword evidence="6" id="KW-0449">Lipoprotein</keyword>
<reference evidence="8 9" key="1">
    <citation type="submission" date="2023-10" db="EMBL/GenBank/DDBJ databases">
        <title>Niallia locisalis sp.nov. isolated from a salt pond sample.</title>
        <authorList>
            <person name="Li X.-J."/>
            <person name="Dong L."/>
        </authorList>
    </citation>
    <scope>NUCLEOTIDE SEQUENCE [LARGE SCALE GENOMIC DNA]</scope>
    <source>
        <strain evidence="8 9">DSM 29761</strain>
    </source>
</reference>
<gene>
    <name evidence="8" type="ORF">R4Z09_22995</name>
</gene>
<dbReference type="InterPro" id="IPR028082">
    <property type="entry name" value="Peripla_BP_I"/>
</dbReference>
<keyword evidence="5" id="KW-0472">Membrane</keyword>
<dbReference type="CDD" id="cd06353">
    <property type="entry name" value="PBP1_Med-like"/>
    <property type="match status" value="1"/>
</dbReference>
<dbReference type="InterPro" id="IPR050957">
    <property type="entry name" value="BMP_lipoprotein"/>
</dbReference>